<organism evidence="2 3">
    <name type="scientific">Nocardia cyriacigeorgica</name>
    <dbReference type="NCBI Taxonomy" id="135487"/>
    <lineage>
        <taxon>Bacteria</taxon>
        <taxon>Bacillati</taxon>
        <taxon>Actinomycetota</taxon>
        <taxon>Actinomycetes</taxon>
        <taxon>Mycobacteriales</taxon>
        <taxon>Nocardiaceae</taxon>
        <taxon>Nocardia</taxon>
    </lineage>
</organism>
<dbReference type="SMART" id="SM00530">
    <property type="entry name" value="HTH_XRE"/>
    <property type="match status" value="1"/>
</dbReference>
<dbReference type="EMBL" id="VBUT01000002">
    <property type="protein sequence ID" value="TLF81270.1"/>
    <property type="molecule type" value="Genomic_DNA"/>
</dbReference>
<dbReference type="AlphaFoldDB" id="A0A5R8NYN3"/>
<dbReference type="GO" id="GO:0003677">
    <property type="term" value="F:DNA binding"/>
    <property type="evidence" value="ECO:0007669"/>
    <property type="project" value="InterPro"/>
</dbReference>
<dbReference type="RefSeq" id="WP_138446887.1">
    <property type="nucleotide sequence ID" value="NZ_JARWNL010000330.1"/>
</dbReference>
<comment type="caution">
    <text evidence="2">The sequence shown here is derived from an EMBL/GenBank/DDBJ whole genome shotgun (WGS) entry which is preliminary data.</text>
</comment>
<gene>
    <name evidence="2" type="ORF">FEK34_06445</name>
</gene>
<dbReference type="CDD" id="cd00093">
    <property type="entry name" value="HTH_XRE"/>
    <property type="match status" value="1"/>
</dbReference>
<dbReference type="Pfam" id="PF19054">
    <property type="entry name" value="DUF5753"/>
    <property type="match status" value="1"/>
</dbReference>
<protein>
    <submittedName>
        <fullName evidence="2">Helix-turn-helix domain-containing protein</fullName>
    </submittedName>
</protein>
<evidence type="ECO:0000313" key="2">
    <source>
        <dbReference type="EMBL" id="TLF81270.1"/>
    </source>
</evidence>
<dbReference type="Pfam" id="PF13560">
    <property type="entry name" value="HTH_31"/>
    <property type="match status" value="1"/>
</dbReference>
<dbReference type="PROSITE" id="PS50943">
    <property type="entry name" value="HTH_CROC1"/>
    <property type="match status" value="1"/>
</dbReference>
<evidence type="ECO:0000259" key="1">
    <source>
        <dbReference type="PROSITE" id="PS50943"/>
    </source>
</evidence>
<sequence>MPDRRSDPAALRFLIGHDLRVSRERAGMKQAEAARVLGCNQPKINYLETGKTQQKPHETTALLKAYGANIEHIDRIASLAGQADRATWWAPFSDVLPDWFRTFVGLEGLATSQFVYRSKTIPGQMQTEEYARTLLEGSLQIALMDAPQAVRSRMARQRLADDDHPLHIRAVIEESVLDRLVGGPRVMLGQLRHLLDLMQRDNVELRIMPTRVAVHDGLDDEFTLLDFDAAQGIGYLEHAAGALYVQDQDQVRLYRMMADRLCSAALSTSESIDAITERIDKLHE</sequence>
<dbReference type="InterPro" id="IPR001387">
    <property type="entry name" value="Cro/C1-type_HTH"/>
</dbReference>
<proteinExistence type="predicted"/>
<reference evidence="2 3" key="1">
    <citation type="submission" date="2019-05" db="EMBL/GenBank/DDBJ databases">
        <title>Genomes sequences of two Nocardia cyriacigeorgica environmental isolates, type strains Nocardia asteroides ATCC 19247 and Nocardia cyriacigeorgica DSM 44484.</title>
        <authorList>
            <person name="Vautrin F."/>
            <person name="Bergeron E."/>
            <person name="Dubost A."/>
            <person name="Abrouk D."/>
            <person name="Rodriguez Nava V."/>
            <person name="Pujic P."/>
        </authorList>
    </citation>
    <scope>NUCLEOTIDE SEQUENCE [LARGE SCALE GENOMIC DNA]</scope>
    <source>
        <strain evidence="2 3">EML 446</strain>
    </source>
</reference>
<evidence type="ECO:0000313" key="3">
    <source>
        <dbReference type="Proteomes" id="UP000306378"/>
    </source>
</evidence>
<dbReference type="Proteomes" id="UP000306378">
    <property type="component" value="Unassembled WGS sequence"/>
</dbReference>
<accession>A0A5R8NYN3</accession>
<dbReference type="InterPro" id="IPR043917">
    <property type="entry name" value="DUF5753"/>
</dbReference>
<name>A0A5R8NYN3_9NOCA</name>
<dbReference type="Gene3D" id="1.10.260.40">
    <property type="entry name" value="lambda repressor-like DNA-binding domains"/>
    <property type="match status" value="1"/>
</dbReference>
<feature type="domain" description="HTH cro/C1-type" evidence="1">
    <location>
        <begin position="19"/>
        <end position="73"/>
    </location>
</feature>
<dbReference type="InterPro" id="IPR010982">
    <property type="entry name" value="Lambda_DNA-bd_dom_sf"/>
</dbReference>
<dbReference type="SUPFAM" id="SSF47413">
    <property type="entry name" value="lambda repressor-like DNA-binding domains"/>
    <property type="match status" value="1"/>
</dbReference>